<sequence>MNKELIEILISLRIWSIDYSACKGGFGELEIANKCDFKCNVCPIFQTNNPQVYSNQIVSIPLN</sequence>
<proteinExistence type="predicted"/>
<keyword evidence="2" id="KW-1185">Reference proteome</keyword>
<evidence type="ECO:0000313" key="1">
    <source>
        <dbReference type="EMBL" id="QSJ04008.1"/>
    </source>
</evidence>
<evidence type="ECO:0008006" key="3">
    <source>
        <dbReference type="Google" id="ProtNLM"/>
    </source>
</evidence>
<evidence type="ECO:0000313" key="2">
    <source>
        <dbReference type="Proteomes" id="UP000662760"/>
    </source>
</evidence>
<organism evidence="1 2">
    <name type="scientific">Salmonella phage vB_SalP_TR2</name>
    <dbReference type="NCBI Taxonomy" id="2812854"/>
    <lineage>
        <taxon>Viruses</taxon>
        <taxon>Duplodnaviria</taxon>
        <taxon>Heunggongvirae</taxon>
        <taxon>Uroviricota</taxon>
        <taxon>Caudoviricetes</taxon>
        <taxon>Schitoviridae</taxon>
        <taxon>Triduovirus</taxon>
        <taxon>Triduovirus Tr2</taxon>
    </lineage>
</organism>
<reference evidence="1" key="1">
    <citation type="submission" date="2021-01" db="EMBL/GenBank/DDBJ databases">
        <authorList>
            <person name="Shang Y."/>
        </authorList>
    </citation>
    <scope>NUCLEOTIDE SEQUENCE</scope>
</reference>
<protein>
    <recommendedName>
        <fullName evidence="3">Radical SAM protein</fullName>
    </recommendedName>
</protein>
<dbReference type="Proteomes" id="UP000662760">
    <property type="component" value="Segment"/>
</dbReference>
<dbReference type="EMBL" id="MW544066">
    <property type="protein sequence ID" value="QSJ04008.1"/>
    <property type="molecule type" value="Genomic_DNA"/>
</dbReference>
<dbReference type="GeneID" id="65133646"/>
<accession>A0A898KAV7</accession>
<dbReference type="KEGG" id="vg:65133646"/>
<name>A0A898KAV7_9CAUD</name>
<dbReference type="RefSeq" id="YP_010115042.1">
    <property type="nucleotide sequence ID" value="NC_055921.1"/>
</dbReference>